<evidence type="ECO:0000259" key="2">
    <source>
        <dbReference type="PROSITE" id="PS50076"/>
    </source>
</evidence>
<dbReference type="GO" id="GO:0051082">
    <property type="term" value="F:unfolded protein binding"/>
    <property type="evidence" value="ECO:0007669"/>
    <property type="project" value="TreeGrafter"/>
</dbReference>
<dbReference type="PANTHER" id="PTHR43948:SF10">
    <property type="entry name" value="MRJ, ISOFORM E"/>
    <property type="match status" value="1"/>
</dbReference>
<evidence type="ECO:0000313" key="4">
    <source>
        <dbReference type="Proteomes" id="UP000250235"/>
    </source>
</evidence>
<protein>
    <submittedName>
        <fullName evidence="3">DnaJsubfamily B member 1</fullName>
    </submittedName>
</protein>
<dbReference type="SMART" id="SM00271">
    <property type="entry name" value="DnaJ"/>
    <property type="match status" value="1"/>
</dbReference>
<dbReference type="EMBL" id="KV007597">
    <property type="protein sequence ID" value="KZV31271.1"/>
    <property type="molecule type" value="Genomic_DNA"/>
</dbReference>
<feature type="compositionally biased region" description="Low complexity" evidence="1">
    <location>
        <begin position="336"/>
        <end position="346"/>
    </location>
</feature>
<evidence type="ECO:0000313" key="3">
    <source>
        <dbReference type="EMBL" id="KZV31271.1"/>
    </source>
</evidence>
<dbReference type="PANTHER" id="PTHR43948">
    <property type="entry name" value="DNAJ HOMOLOG SUBFAMILY B"/>
    <property type="match status" value="1"/>
</dbReference>
<organism evidence="3 4">
    <name type="scientific">Dorcoceras hygrometricum</name>
    <dbReference type="NCBI Taxonomy" id="472368"/>
    <lineage>
        <taxon>Eukaryota</taxon>
        <taxon>Viridiplantae</taxon>
        <taxon>Streptophyta</taxon>
        <taxon>Embryophyta</taxon>
        <taxon>Tracheophyta</taxon>
        <taxon>Spermatophyta</taxon>
        <taxon>Magnoliopsida</taxon>
        <taxon>eudicotyledons</taxon>
        <taxon>Gunneridae</taxon>
        <taxon>Pentapetalae</taxon>
        <taxon>asterids</taxon>
        <taxon>lamiids</taxon>
        <taxon>Lamiales</taxon>
        <taxon>Gesneriaceae</taxon>
        <taxon>Didymocarpoideae</taxon>
        <taxon>Trichosporeae</taxon>
        <taxon>Loxocarpinae</taxon>
        <taxon>Dorcoceras</taxon>
    </lineage>
</organism>
<proteinExistence type="predicted"/>
<dbReference type="OrthoDB" id="66964at2759"/>
<sequence length="369" mass="41595">MAIDYYSVLELSRNATNDDVKKSYRRLAMIWHPDKHFDKQEAEAKFKQISEAYRVLSEPDKRQIYDSYGEGGFNQCQFPPPPHEARVGFSSIGQLHSSPNFVFSPGYIDAVNADIFGDSSCGSASCSVSGNGHFRSPAVGCGLKNGGLKQEPWFLVNATEATSGITSISPDRWGNCSSMPEHVDDANGLPIPPYGARWKRVFTRTHAPNHSVRIIRDVLDKMEDDQAWGNRYNLIVESSLHHGVRPVEKDYMAWYERITRRFISPNDLSDVEYGYRPGDAYFRSLVKDQASILMNLFQGLSLEDQPCGALVAAVNDSIRIGRVLYQMASRMPNPLQEQGQQQQQQQRNPDMHSEDSRNKRHRGQSLSSS</sequence>
<dbReference type="AlphaFoldDB" id="A0A2Z7BH09"/>
<keyword evidence="4" id="KW-1185">Reference proteome</keyword>
<name>A0A2Z7BH09_9LAMI</name>
<gene>
    <name evidence="3" type="ORF">F511_13065</name>
</gene>
<dbReference type="CDD" id="cd06257">
    <property type="entry name" value="DnaJ"/>
    <property type="match status" value="1"/>
</dbReference>
<dbReference type="GO" id="GO:0005737">
    <property type="term" value="C:cytoplasm"/>
    <property type="evidence" value="ECO:0007669"/>
    <property type="project" value="TreeGrafter"/>
</dbReference>
<accession>A0A2Z7BH09</accession>
<dbReference type="Pfam" id="PF00226">
    <property type="entry name" value="DnaJ"/>
    <property type="match status" value="1"/>
</dbReference>
<dbReference type="Proteomes" id="UP000250235">
    <property type="component" value="Unassembled WGS sequence"/>
</dbReference>
<dbReference type="PRINTS" id="PR00625">
    <property type="entry name" value="JDOMAIN"/>
</dbReference>
<dbReference type="GO" id="GO:0005634">
    <property type="term" value="C:nucleus"/>
    <property type="evidence" value="ECO:0007669"/>
    <property type="project" value="TreeGrafter"/>
</dbReference>
<feature type="domain" description="J" evidence="2">
    <location>
        <begin position="4"/>
        <end position="69"/>
    </location>
</feature>
<dbReference type="PROSITE" id="PS50076">
    <property type="entry name" value="DNAJ_2"/>
    <property type="match status" value="1"/>
</dbReference>
<feature type="region of interest" description="Disordered" evidence="1">
    <location>
        <begin position="333"/>
        <end position="369"/>
    </location>
</feature>
<reference evidence="3 4" key="1">
    <citation type="journal article" date="2015" name="Proc. Natl. Acad. Sci. U.S.A.">
        <title>The resurrection genome of Boea hygrometrica: A blueprint for survival of dehydration.</title>
        <authorList>
            <person name="Xiao L."/>
            <person name="Yang G."/>
            <person name="Zhang L."/>
            <person name="Yang X."/>
            <person name="Zhao S."/>
            <person name="Ji Z."/>
            <person name="Zhou Q."/>
            <person name="Hu M."/>
            <person name="Wang Y."/>
            <person name="Chen M."/>
            <person name="Xu Y."/>
            <person name="Jin H."/>
            <person name="Xiao X."/>
            <person name="Hu G."/>
            <person name="Bao F."/>
            <person name="Hu Y."/>
            <person name="Wan P."/>
            <person name="Li L."/>
            <person name="Deng X."/>
            <person name="Kuang T."/>
            <person name="Xiang C."/>
            <person name="Zhu J.K."/>
            <person name="Oliver M.J."/>
            <person name="He Y."/>
        </authorList>
    </citation>
    <scope>NUCLEOTIDE SEQUENCE [LARGE SCALE GENOMIC DNA]</scope>
    <source>
        <strain evidence="4">cv. XS01</strain>
    </source>
</reference>
<evidence type="ECO:0000256" key="1">
    <source>
        <dbReference type="SAM" id="MobiDB-lite"/>
    </source>
</evidence>
<dbReference type="InterPro" id="IPR001623">
    <property type="entry name" value="DnaJ_domain"/>
</dbReference>
<dbReference type="GO" id="GO:0051087">
    <property type="term" value="F:protein-folding chaperone binding"/>
    <property type="evidence" value="ECO:0007669"/>
    <property type="project" value="TreeGrafter"/>
</dbReference>
<dbReference type="SUPFAM" id="SSF46565">
    <property type="entry name" value="Chaperone J-domain"/>
    <property type="match status" value="1"/>
</dbReference>
<dbReference type="Gene3D" id="1.10.287.110">
    <property type="entry name" value="DnaJ domain"/>
    <property type="match status" value="1"/>
</dbReference>
<dbReference type="InterPro" id="IPR036869">
    <property type="entry name" value="J_dom_sf"/>
</dbReference>
<dbReference type="GO" id="GO:0044183">
    <property type="term" value="F:protein folding chaperone"/>
    <property type="evidence" value="ECO:0007669"/>
    <property type="project" value="TreeGrafter"/>
</dbReference>